<comment type="caution">
    <text evidence="3">The sequence shown here is derived from an EMBL/GenBank/DDBJ whole genome shotgun (WGS) entry which is preliminary data.</text>
</comment>
<evidence type="ECO:0000259" key="1">
    <source>
        <dbReference type="Pfam" id="PF07075"/>
    </source>
</evidence>
<reference evidence="3" key="1">
    <citation type="submission" date="2017-02" db="EMBL/GenBank/DDBJ databases">
        <title>Delving into the versatile metabolic prowess of the omnipresent phylum Bacteroidetes.</title>
        <authorList>
            <person name="Nobu M.K."/>
            <person name="Mei R."/>
            <person name="Narihiro T."/>
            <person name="Kuroda K."/>
            <person name="Liu W.-T."/>
        </authorList>
    </citation>
    <scope>NUCLEOTIDE SEQUENCE</scope>
    <source>
        <strain evidence="3">ADurb.Bin131</strain>
    </source>
</reference>
<evidence type="ECO:0000313" key="3">
    <source>
        <dbReference type="EMBL" id="OQB71967.1"/>
    </source>
</evidence>
<dbReference type="GO" id="GO:0033922">
    <property type="term" value="F:peptidoglycan beta-N-acetylmuramidase activity"/>
    <property type="evidence" value="ECO:0007669"/>
    <property type="project" value="InterPro"/>
</dbReference>
<dbReference type="Gene3D" id="3.40.50.12170">
    <property type="entry name" value="Uncharacterised protein PF07075, DUF1343"/>
    <property type="match status" value="1"/>
</dbReference>
<dbReference type="PIRSF" id="PIRSF016719">
    <property type="entry name" value="UCP016719"/>
    <property type="match status" value="1"/>
</dbReference>
<dbReference type="EMBL" id="MWDQ01000146">
    <property type="protein sequence ID" value="OQB71967.1"/>
    <property type="molecule type" value="Genomic_DNA"/>
</dbReference>
<dbReference type="AlphaFoldDB" id="A0A1V6C4Y8"/>
<dbReference type="Gene3D" id="3.90.1150.140">
    <property type="match status" value="1"/>
</dbReference>
<dbReference type="InterPro" id="IPR048502">
    <property type="entry name" value="NamZ_N"/>
</dbReference>
<dbReference type="InterPro" id="IPR048503">
    <property type="entry name" value="NamZ_C"/>
</dbReference>
<accession>A0A1V6C4Y8</accession>
<protein>
    <recommendedName>
        <fullName evidence="4">DUF1343 domain-containing protein</fullName>
    </recommendedName>
</protein>
<evidence type="ECO:0008006" key="4">
    <source>
        <dbReference type="Google" id="ProtNLM"/>
    </source>
</evidence>
<dbReference type="PANTHER" id="PTHR42915">
    <property type="entry name" value="HYPOTHETICAL 460 KDA PROTEIN IN FEUA-SIGW INTERGENIC REGION [PRECURSOR]"/>
    <property type="match status" value="1"/>
</dbReference>
<dbReference type="PANTHER" id="PTHR42915:SF1">
    <property type="entry name" value="PEPTIDOGLYCAN BETA-N-ACETYLMURAMIDASE NAMZ"/>
    <property type="match status" value="1"/>
</dbReference>
<feature type="domain" description="Peptidoglycan beta-N-acetylmuramidase NamZ N-terminal" evidence="1">
    <location>
        <begin position="45"/>
        <end position="244"/>
    </location>
</feature>
<evidence type="ECO:0000259" key="2">
    <source>
        <dbReference type="Pfam" id="PF20732"/>
    </source>
</evidence>
<sequence>MSIRNSFIFLIVFCLCTPQLKCAPVKTGIEVLRERNFDVLRGKNVAIITNQTGIDSMFRLSVDILRNERSLKLAAILAPEHGFLGGVQGEIKDSKDSKTNIPVFSLYGSSRTIPDDKIKNIDVIVFDIQDIGSRSYTYISTLKIAMEAAAKNKKEFVVLDRPNPINGIIVDGPILNENFKSFVGIAEIPYVHGMTVGELALLFNDESKIKCNLTVIPMNGWKRSMTWQDTGLPWVPTSPHIPEPDTPYYYPITGPIGELSIVNIGVGYTLPFKIVGAPWIDAEKFANELNKKNLDGVIFHPFYFKPYYGIFKDQFCKGVRIVISDRNSFKPFEICIAIMDTLIKQYPERFNFSLVKDRTKTFDNVCGTDTIRKDLISGSTDKTIINKYKRDLAKFIEKRKKYLLYD</sequence>
<name>A0A1V6C4Y8_UNCT6</name>
<feature type="domain" description="Peptidoglycan beta-N-acetylmuramidase NamZ C-terminal" evidence="2">
    <location>
        <begin position="249"/>
        <end position="405"/>
    </location>
</feature>
<organism evidence="3">
    <name type="scientific">candidate division TA06 bacterium ADurb.Bin131</name>
    <dbReference type="NCBI Taxonomy" id="1852827"/>
    <lineage>
        <taxon>Bacteria</taxon>
        <taxon>Bacteria division TA06</taxon>
    </lineage>
</organism>
<dbReference type="Pfam" id="PF20732">
    <property type="entry name" value="NamZ_C"/>
    <property type="match status" value="1"/>
</dbReference>
<dbReference type="InterPro" id="IPR008302">
    <property type="entry name" value="NamZ"/>
</dbReference>
<proteinExistence type="predicted"/>
<dbReference type="Proteomes" id="UP000485562">
    <property type="component" value="Unassembled WGS sequence"/>
</dbReference>
<gene>
    <name evidence="3" type="ORF">BWX89_01527</name>
</gene>
<dbReference type="Pfam" id="PF07075">
    <property type="entry name" value="NamZ_N"/>
    <property type="match status" value="1"/>
</dbReference>